<dbReference type="EMBL" id="BMED01000001">
    <property type="protein sequence ID" value="GGC57794.1"/>
    <property type="molecule type" value="Genomic_DNA"/>
</dbReference>
<proteinExistence type="predicted"/>
<accession>A0A916X9U1</accession>
<dbReference type="RefSeq" id="WP_188564029.1">
    <property type="nucleotide sequence ID" value="NZ_BMED01000001.1"/>
</dbReference>
<sequence>MEVKAKVTIRGAKIFKGTIDGKDMDSGKIFTDVDLKGETSWGVCTQELKCSDSAMVKEIAHNPFPFIAEIDILMESNGKVTSQLVTKIKPMQREAAPASAAKAA</sequence>
<evidence type="ECO:0000313" key="2">
    <source>
        <dbReference type="Proteomes" id="UP000637423"/>
    </source>
</evidence>
<keyword evidence="2" id="KW-1185">Reference proteome</keyword>
<gene>
    <name evidence="1" type="ORF">GCM10011396_00770</name>
</gene>
<dbReference type="AlphaFoldDB" id="A0A916X9U1"/>
<reference evidence="1" key="1">
    <citation type="journal article" date="2014" name="Int. J. Syst. Evol. Microbiol.">
        <title>Complete genome sequence of Corynebacterium casei LMG S-19264T (=DSM 44701T), isolated from a smear-ripened cheese.</title>
        <authorList>
            <consortium name="US DOE Joint Genome Institute (JGI-PGF)"/>
            <person name="Walter F."/>
            <person name="Albersmeier A."/>
            <person name="Kalinowski J."/>
            <person name="Ruckert C."/>
        </authorList>
    </citation>
    <scope>NUCLEOTIDE SEQUENCE</scope>
    <source>
        <strain evidence="1">CGMCC 1.10998</strain>
    </source>
</reference>
<protein>
    <submittedName>
        <fullName evidence="1">Uncharacterized protein</fullName>
    </submittedName>
</protein>
<dbReference type="Proteomes" id="UP000637423">
    <property type="component" value="Unassembled WGS sequence"/>
</dbReference>
<reference evidence="1" key="2">
    <citation type="submission" date="2020-09" db="EMBL/GenBank/DDBJ databases">
        <authorList>
            <person name="Sun Q."/>
            <person name="Zhou Y."/>
        </authorList>
    </citation>
    <scope>NUCLEOTIDE SEQUENCE</scope>
    <source>
        <strain evidence="1">CGMCC 1.10998</strain>
    </source>
</reference>
<organism evidence="1 2">
    <name type="scientific">Undibacterium terreum</name>
    <dbReference type="NCBI Taxonomy" id="1224302"/>
    <lineage>
        <taxon>Bacteria</taxon>
        <taxon>Pseudomonadati</taxon>
        <taxon>Pseudomonadota</taxon>
        <taxon>Betaproteobacteria</taxon>
        <taxon>Burkholderiales</taxon>
        <taxon>Oxalobacteraceae</taxon>
        <taxon>Undibacterium</taxon>
    </lineage>
</organism>
<evidence type="ECO:0000313" key="1">
    <source>
        <dbReference type="EMBL" id="GGC57794.1"/>
    </source>
</evidence>
<name>A0A916X9U1_9BURK</name>
<comment type="caution">
    <text evidence="1">The sequence shown here is derived from an EMBL/GenBank/DDBJ whole genome shotgun (WGS) entry which is preliminary data.</text>
</comment>